<evidence type="ECO:0000313" key="3">
    <source>
        <dbReference type="Proteomes" id="UP000319143"/>
    </source>
</evidence>
<reference evidence="2 3" key="1">
    <citation type="submission" date="2019-02" db="EMBL/GenBank/DDBJ databases">
        <title>Deep-cultivation of Planctomycetes and their phenomic and genomic characterization uncovers novel biology.</title>
        <authorList>
            <person name="Wiegand S."/>
            <person name="Jogler M."/>
            <person name="Boedeker C."/>
            <person name="Pinto D."/>
            <person name="Vollmers J."/>
            <person name="Rivas-Marin E."/>
            <person name="Kohn T."/>
            <person name="Peeters S.H."/>
            <person name="Heuer A."/>
            <person name="Rast P."/>
            <person name="Oberbeckmann S."/>
            <person name="Bunk B."/>
            <person name="Jeske O."/>
            <person name="Meyerdierks A."/>
            <person name="Storesund J.E."/>
            <person name="Kallscheuer N."/>
            <person name="Luecker S."/>
            <person name="Lage O.M."/>
            <person name="Pohl T."/>
            <person name="Merkel B.J."/>
            <person name="Hornburger P."/>
            <person name="Mueller R.-W."/>
            <person name="Bruemmer F."/>
            <person name="Labrenz M."/>
            <person name="Spormann A.M."/>
            <person name="Op Den Camp H."/>
            <person name="Overmann J."/>
            <person name="Amann R."/>
            <person name="Jetten M.S.M."/>
            <person name="Mascher T."/>
            <person name="Medema M.H."/>
            <person name="Devos D.P."/>
            <person name="Kaster A.-K."/>
            <person name="Ovreas L."/>
            <person name="Rohde M."/>
            <person name="Galperin M.Y."/>
            <person name="Jogler C."/>
        </authorList>
    </citation>
    <scope>NUCLEOTIDE SEQUENCE [LARGE SCALE GENOMIC DNA]</scope>
    <source>
        <strain evidence="2 3">Poly41</strain>
    </source>
</reference>
<feature type="region of interest" description="Disordered" evidence="1">
    <location>
        <begin position="1"/>
        <end position="26"/>
    </location>
</feature>
<gene>
    <name evidence="2" type="ORF">Poly41_12770</name>
</gene>
<protein>
    <submittedName>
        <fullName evidence="2">Uncharacterized protein</fullName>
    </submittedName>
</protein>
<dbReference type="Proteomes" id="UP000319143">
    <property type="component" value="Unassembled WGS sequence"/>
</dbReference>
<feature type="compositionally biased region" description="Basic residues" evidence="1">
    <location>
        <begin position="1"/>
        <end position="11"/>
    </location>
</feature>
<dbReference type="EMBL" id="SJPV01000002">
    <property type="protein sequence ID" value="TWU40444.1"/>
    <property type="molecule type" value="Genomic_DNA"/>
</dbReference>
<name>A0A5C6DW24_9BACT</name>
<accession>A0A5C6DW24</accession>
<organism evidence="2 3">
    <name type="scientific">Novipirellula artificiosorum</name>
    <dbReference type="NCBI Taxonomy" id="2528016"/>
    <lineage>
        <taxon>Bacteria</taxon>
        <taxon>Pseudomonadati</taxon>
        <taxon>Planctomycetota</taxon>
        <taxon>Planctomycetia</taxon>
        <taxon>Pirellulales</taxon>
        <taxon>Pirellulaceae</taxon>
        <taxon>Novipirellula</taxon>
    </lineage>
</organism>
<evidence type="ECO:0000313" key="2">
    <source>
        <dbReference type="EMBL" id="TWU40444.1"/>
    </source>
</evidence>
<evidence type="ECO:0000256" key="1">
    <source>
        <dbReference type="SAM" id="MobiDB-lite"/>
    </source>
</evidence>
<comment type="caution">
    <text evidence="2">The sequence shown here is derived from an EMBL/GenBank/DDBJ whole genome shotgun (WGS) entry which is preliminary data.</text>
</comment>
<sequence>MSRKTYVRKSLSKLAPSQKSDKRRSTPISEEVVQFLSC</sequence>
<proteinExistence type="predicted"/>
<dbReference type="AlphaFoldDB" id="A0A5C6DW24"/>
<keyword evidence="3" id="KW-1185">Reference proteome</keyword>